<sequence length="228" mass="25992">MEPKEIIEWNNKKREELTEHNQKIYEEMLIYIRAGSNKSEQQTEEVLLELLEHLLDAQKEGKSAEEIFGSDFKAYCDDIIKEIPGEKKKKKLGFGIYIALKYLAIISGVTGVLGFALSNFFEIGSGEFTFTPLSGTLIIALYLALLFLFIKIALKWIQMTSFSKKKKWIEFVQLWLFCSLYFGLFYLIPKLIPSIGPKISVPVIGLGVLGVVIYIITIPIGRKYGYTN</sequence>
<feature type="transmembrane region" description="Helical" evidence="1">
    <location>
        <begin position="94"/>
        <end position="117"/>
    </location>
</feature>
<accession>A0A1I0ASR6</accession>
<dbReference type="PANTHER" id="PTHR41307:SF1">
    <property type="entry name" value="MEMBRANE PROTEIN"/>
    <property type="match status" value="1"/>
</dbReference>
<proteinExistence type="predicted"/>
<name>A0A1I0ASR6_9BACI</name>
<evidence type="ECO:0000256" key="1">
    <source>
        <dbReference type="SAM" id="Phobius"/>
    </source>
</evidence>
<feature type="transmembrane region" description="Helical" evidence="1">
    <location>
        <begin position="168"/>
        <end position="187"/>
    </location>
</feature>
<organism evidence="2 3">
    <name type="scientific">Oceanobacillus limi</name>
    <dbReference type="NCBI Taxonomy" id="930131"/>
    <lineage>
        <taxon>Bacteria</taxon>
        <taxon>Bacillati</taxon>
        <taxon>Bacillota</taxon>
        <taxon>Bacilli</taxon>
        <taxon>Bacillales</taxon>
        <taxon>Bacillaceae</taxon>
        <taxon>Oceanobacillus</taxon>
    </lineage>
</organism>
<dbReference type="InterPro" id="IPR009214">
    <property type="entry name" value="DUF1129"/>
</dbReference>
<dbReference type="Pfam" id="PF06570">
    <property type="entry name" value="DUF1129"/>
    <property type="match status" value="1"/>
</dbReference>
<dbReference type="Proteomes" id="UP000198618">
    <property type="component" value="Unassembled WGS sequence"/>
</dbReference>
<feature type="transmembrane region" description="Helical" evidence="1">
    <location>
        <begin position="199"/>
        <end position="220"/>
    </location>
</feature>
<dbReference type="EMBL" id="FOHE01000004">
    <property type="protein sequence ID" value="SES96953.1"/>
    <property type="molecule type" value="Genomic_DNA"/>
</dbReference>
<keyword evidence="1" id="KW-0812">Transmembrane</keyword>
<feature type="transmembrane region" description="Helical" evidence="1">
    <location>
        <begin position="137"/>
        <end position="156"/>
    </location>
</feature>
<dbReference type="SUPFAM" id="SSF158560">
    <property type="entry name" value="BH3980-like"/>
    <property type="match status" value="1"/>
</dbReference>
<keyword evidence="3" id="KW-1185">Reference proteome</keyword>
<keyword evidence="1" id="KW-1133">Transmembrane helix</keyword>
<protein>
    <submittedName>
        <fullName evidence="2">Uncharacterized membrane-anchored protein</fullName>
    </submittedName>
</protein>
<dbReference type="PANTHER" id="PTHR41307">
    <property type="entry name" value="MEMBRANE PROTEIN-RELATED"/>
    <property type="match status" value="1"/>
</dbReference>
<dbReference type="AlphaFoldDB" id="A0A1I0ASR6"/>
<dbReference type="RefSeq" id="WP_090867733.1">
    <property type="nucleotide sequence ID" value="NZ_FOHE01000004.1"/>
</dbReference>
<gene>
    <name evidence="2" type="ORF">SAMN05216389_1048</name>
</gene>
<evidence type="ECO:0000313" key="3">
    <source>
        <dbReference type="Proteomes" id="UP000198618"/>
    </source>
</evidence>
<evidence type="ECO:0000313" key="2">
    <source>
        <dbReference type="EMBL" id="SES96953.1"/>
    </source>
</evidence>
<reference evidence="2 3" key="1">
    <citation type="submission" date="2016-10" db="EMBL/GenBank/DDBJ databases">
        <authorList>
            <person name="de Groot N.N."/>
        </authorList>
    </citation>
    <scope>NUCLEOTIDE SEQUENCE [LARGE SCALE GENOMIC DNA]</scope>
    <source>
        <strain evidence="2 3">IBRC-M 10780</strain>
    </source>
</reference>
<keyword evidence="1" id="KW-0472">Membrane</keyword>
<dbReference type="STRING" id="930131.SAMN05216389_1048"/>
<dbReference type="Gene3D" id="1.10.1900.10">
    <property type="entry name" value="c-terminal domain of poly(a) binding protein"/>
    <property type="match status" value="1"/>
</dbReference>